<protein>
    <recommendedName>
        <fullName evidence="4">TIGR03067 domain-containing protein</fullName>
    </recommendedName>
</protein>
<gene>
    <name evidence="2" type="ORF">CJD36_021750</name>
</gene>
<proteinExistence type="predicted"/>
<dbReference type="RefSeq" id="WP_105041323.1">
    <property type="nucleotide sequence ID" value="NZ_PPSL01000010.1"/>
</dbReference>
<evidence type="ECO:0000313" key="2">
    <source>
        <dbReference type="EMBL" id="PQJ08895.1"/>
    </source>
</evidence>
<feature type="transmembrane region" description="Helical" evidence="1">
    <location>
        <begin position="14"/>
        <end position="33"/>
    </location>
</feature>
<dbReference type="OrthoDB" id="678070at2"/>
<keyword evidence="1" id="KW-0812">Transmembrane</keyword>
<keyword evidence="3" id="KW-1185">Reference proteome</keyword>
<sequence>MLSLEMMRNHTRKYVYSVAVVAAFSLLTGCGLLRKKAPVKELNGIWIPVQQEIGGSPIPVGFMEGTELTIADSRYKVIAGVVDKGVIRYNGDKMDIYGKKGPNAGKHFMAIYKYDNGELTICYNLNGDAYPKAFDTKSNAMFLLSVYKKKGKE</sequence>
<accession>A0A2S7SQM1</accession>
<reference evidence="2 3" key="1">
    <citation type="submission" date="2018-01" db="EMBL/GenBank/DDBJ databases">
        <title>A novel member of the phylum Bacteroidetes isolated from glacier ice.</title>
        <authorList>
            <person name="Liu Q."/>
            <person name="Xin Y.-H."/>
        </authorList>
    </citation>
    <scope>NUCLEOTIDE SEQUENCE [LARGE SCALE GENOMIC DNA]</scope>
    <source>
        <strain evidence="2 3">RB1R16</strain>
    </source>
</reference>
<name>A0A2S7SQM1_9BACT</name>
<evidence type="ECO:0000313" key="3">
    <source>
        <dbReference type="Proteomes" id="UP000239872"/>
    </source>
</evidence>
<keyword evidence="1" id="KW-1133">Transmembrane helix</keyword>
<evidence type="ECO:0000256" key="1">
    <source>
        <dbReference type="SAM" id="Phobius"/>
    </source>
</evidence>
<dbReference type="AlphaFoldDB" id="A0A2S7SQM1"/>
<dbReference type="EMBL" id="PPSL01000010">
    <property type="protein sequence ID" value="PQJ08895.1"/>
    <property type="molecule type" value="Genomic_DNA"/>
</dbReference>
<comment type="caution">
    <text evidence="2">The sequence shown here is derived from an EMBL/GenBank/DDBJ whole genome shotgun (WGS) entry which is preliminary data.</text>
</comment>
<evidence type="ECO:0008006" key="4">
    <source>
        <dbReference type="Google" id="ProtNLM"/>
    </source>
</evidence>
<keyword evidence="1" id="KW-0472">Membrane</keyword>
<organism evidence="2 3">
    <name type="scientific">Flavipsychrobacter stenotrophus</name>
    <dbReference type="NCBI Taxonomy" id="2077091"/>
    <lineage>
        <taxon>Bacteria</taxon>
        <taxon>Pseudomonadati</taxon>
        <taxon>Bacteroidota</taxon>
        <taxon>Chitinophagia</taxon>
        <taxon>Chitinophagales</taxon>
        <taxon>Chitinophagaceae</taxon>
        <taxon>Flavipsychrobacter</taxon>
    </lineage>
</organism>
<dbReference type="Proteomes" id="UP000239872">
    <property type="component" value="Unassembled WGS sequence"/>
</dbReference>